<feature type="compositionally biased region" description="Acidic residues" evidence="1">
    <location>
        <begin position="205"/>
        <end position="217"/>
    </location>
</feature>
<feature type="region of interest" description="Disordered" evidence="1">
    <location>
        <begin position="195"/>
        <end position="237"/>
    </location>
</feature>
<dbReference type="AlphaFoldDB" id="A0A0D3BZV8"/>
<accession>A0A0D3BZV8</accession>
<dbReference type="PANTHER" id="PTHR45023">
    <property type="match status" value="1"/>
</dbReference>
<sequence length="285" mass="32651">MDPIRGRRGGKRLDGSAIVFGIGEKKFFISTKAKKKKTSQLSRAIVGSHLRDSTLSDPQDRRKYSPKEDRILIGAWLNTSKDPLVGNEQRAVAFWKRIVDYYNASPQLVGEVPREVTSCRQRWSRINHEVSRFTGCYNQALREQRSGQNDDDVIKAAYDIFFTKYDTKFTLDHCWRELRHEQKWASTYMAKDGGKEKRRPVVDLDGPEENVVGEDEDRPVGVKAAKGASKKKKSGRDEELSKLQGVLELKEKLSRNKLLDHLLAKKEPLSEIETTLKIKLMSEML</sequence>
<dbReference type="Proteomes" id="UP000032141">
    <property type="component" value="Chromosome C4"/>
</dbReference>
<evidence type="ECO:0000313" key="2">
    <source>
        <dbReference type="EnsemblPlants" id="Bo4g139050.1"/>
    </source>
</evidence>
<protein>
    <submittedName>
        <fullName evidence="2">Uncharacterized protein</fullName>
    </submittedName>
</protein>
<organism evidence="2 3">
    <name type="scientific">Brassica oleracea var. oleracea</name>
    <dbReference type="NCBI Taxonomy" id="109376"/>
    <lineage>
        <taxon>Eukaryota</taxon>
        <taxon>Viridiplantae</taxon>
        <taxon>Streptophyta</taxon>
        <taxon>Embryophyta</taxon>
        <taxon>Tracheophyta</taxon>
        <taxon>Spermatophyta</taxon>
        <taxon>Magnoliopsida</taxon>
        <taxon>eudicotyledons</taxon>
        <taxon>Gunneridae</taxon>
        <taxon>Pentapetalae</taxon>
        <taxon>rosids</taxon>
        <taxon>malvids</taxon>
        <taxon>Brassicales</taxon>
        <taxon>Brassicaceae</taxon>
        <taxon>Brassiceae</taxon>
        <taxon>Brassica</taxon>
    </lineage>
</organism>
<dbReference type="Gramene" id="Bo4g139050.1">
    <property type="protein sequence ID" value="Bo4g139050.1"/>
    <property type="gene ID" value="Bo4g139050"/>
</dbReference>
<dbReference type="PANTHER" id="PTHR45023:SF4">
    <property type="entry name" value="GLYCINE-RICH PROTEIN-RELATED"/>
    <property type="match status" value="1"/>
</dbReference>
<dbReference type="HOGENOM" id="CLU_012390_0_0_1"/>
<reference evidence="2 3" key="1">
    <citation type="journal article" date="2014" name="Genome Biol.">
        <title>Transcriptome and methylome profiling reveals relics of genome dominance in the mesopolyploid Brassica oleracea.</title>
        <authorList>
            <person name="Parkin I.A."/>
            <person name="Koh C."/>
            <person name="Tang H."/>
            <person name="Robinson S.J."/>
            <person name="Kagale S."/>
            <person name="Clarke W.E."/>
            <person name="Town C.D."/>
            <person name="Nixon J."/>
            <person name="Krishnakumar V."/>
            <person name="Bidwell S.L."/>
            <person name="Denoeud F."/>
            <person name="Belcram H."/>
            <person name="Links M.G."/>
            <person name="Just J."/>
            <person name="Clarke C."/>
            <person name="Bender T."/>
            <person name="Huebert T."/>
            <person name="Mason A.S."/>
            <person name="Pires J.C."/>
            <person name="Barker G."/>
            <person name="Moore J."/>
            <person name="Walley P.G."/>
            <person name="Manoli S."/>
            <person name="Batley J."/>
            <person name="Edwards D."/>
            <person name="Nelson M.N."/>
            <person name="Wang X."/>
            <person name="Paterson A.H."/>
            <person name="King G."/>
            <person name="Bancroft I."/>
            <person name="Chalhoub B."/>
            <person name="Sharpe A.G."/>
        </authorList>
    </citation>
    <scope>NUCLEOTIDE SEQUENCE</scope>
    <source>
        <strain evidence="2 3">cv. TO1000</strain>
    </source>
</reference>
<evidence type="ECO:0000313" key="3">
    <source>
        <dbReference type="Proteomes" id="UP000032141"/>
    </source>
</evidence>
<dbReference type="EnsemblPlants" id="Bo4g139050.1">
    <property type="protein sequence ID" value="Bo4g139050.1"/>
    <property type="gene ID" value="Bo4g139050"/>
</dbReference>
<reference evidence="2" key="2">
    <citation type="submission" date="2015-03" db="UniProtKB">
        <authorList>
            <consortium name="EnsemblPlants"/>
        </authorList>
    </citation>
    <scope>IDENTIFICATION</scope>
</reference>
<name>A0A0D3BZV8_BRAOL</name>
<evidence type="ECO:0000256" key="1">
    <source>
        <dbReference type="SAM" id="MobiDB-lite"/>
    </source>
</evidence>
<proteinExistence type="predicted"/>
<keyword evidence="3" id="KW-1185">Reference proteome</keyword>
<dbReference type="eggNOG" id="ENOG502SEV9">
    <property type="taxonomic scope" value="Eukaryota"/>
</dbReference>